<dbReference type="InterPro" id="IPR046723">
    <property type="entry name" value="DUF6615"/>
</dbReference>
<evidence type="ECO:0000313" key="2">
    <source>
        <dbReference type="EMBL" id="GHD49866.1"/>
    </source>
</evidence>
<dbReference type="RefSeq" id="WP_308434488.1">
    <property type="nucleotide sequence ID" value="NZ_BMZS01000004.1"/>
</dbReference>
<accession>A0A918XSB3</accession>
<comment type="caution">
    <text evidence="2">The sequence shown here is derived from an EMBL/GenBank/DDBJ whole genome shotgun (WGS) entry which is preliminary data.</text>
</comment>
<dbReference type="AlphaFoldDB" id="A0A918XSB3"/>
<evidence type="ECO:0000256" key="1">
    <source>
        <dbReference type="SAM" id="MobiDB-lite"/>
    </source>
</evidence>
<dbReference type="EMBL" id="BMZS01000004">
    <property type="protein sequence ID" value="GHD49866.1"/>
    <property type="molecule type" value="Genomic_DNA"/>
</dbReference>
<gene>
    <name evidence="2" type="ORF">GCM10017083_22730</name>
</gene>
<organism evidence="2 3">
    <name type="scientific">Thalassobaculum fulvum</name>
    <dbReference type="NCBI Taxonomy" id="1633335"/>
    <lineage>
        <taxon>Bacteria</taxon>
        <taxon>Pseudomonadati</taxon>
        <taxon>Pseudomonadota</taxon>
        <taxon>Alphaproteobacteria</taxon>
        <taxon>Rhodospirillales</taxon>
        <taxon>Thalassobaculaceae</taxon>
        <taxon>Thalassobaculum</taxon>
    </lineage>
</organism>
<name>A0A918XSB3_9PROT</name>
<dbReference type="Proteomes" id="UP000630353">
    <property type="component" value="Unassembled WGS sequence"/>
</dbReference>
<evidence type="ECO:0000313" key="3">
    <source>
        <dbReference type="Proteomes" id="UP000630353"/>
    </source>
</evidence>
<sequence>MSVAPIFKSPCDLATRLPAMIAEFLDIEQHLKRRFREDSITDILIASLLSLPGNQVVVMTPPEATTGGDFDIIVVEPTSSNAVQFRIQAKRLTPHHHNWPIGSYTELAHPHNSGVQSQKLVGNLGRELLPTIPLYAFYNPAHVCTASGGTVSGIELASGWEVREYIKAIVRVKPKRLPLKRIGALQPLFFPLATILCPPQQQSDDTHFPLPSVSRAAVEEAIEKRSGFPTYTRTLDVETEAQQRTLPSSPRAPVDTHAQQRHGGHDRDSGETRLPAIIRTAIERRDERIIKVKARRPRILLISEPKEK</sequence>
<reference evidence="2" key="2">
    <citation type="submission" date="2020-09" db="EMBL/GenBank/DDBJ databases">
        <authorList>
            <person name="Sun Q."/>
            <person name="Kim S."/>
        </authorList>
    </citation>
    <scope>NUCLEOTIDE SEQUENCE</scope>
    <source>
        <strain evidence="2">KCTC 42651</strain>
    </source>
</reference>
<dbReference type="Pfam" id="PF20320">
    <property type="entry name" value="DUF6615"/>
    <property type="match status" value="1"/>
</dbReference>
<proteinExistence type="predicted"/>
<keyword evidence="3" id="KW-1185">Reference proteome</keyword>
<reference evidence="2" key="1">
    <citation type="journal article" date="2014" name="Int. J. Syst. Evol. Microbiol.">
        <title>Complete genome sequence of Corynebacterium casei LMG S-19264T (=DSM 44701T), isolated from a smear-ripened cheese.</title>
        <authorList>
            <consortium name="US DOE Joint Genome Institute (JGI-PGF)"/>
            <person name="Walter F."/>
            <person name="Albersmeier A."/>
            <person name="Kalinowski J."/>
            <person name="Ruckert C."/>
        </authorList>
    </citation>
    <scope>NUCLEOTIDE SEQUENCE</scope>
    <source>
        <strain evidence="2">KCTC 42651</strain>
    </source>
</reference>
<protein>
    <submittedName>
        <fullName evidence="2">Uncharacterized protein</fullName>
    </submittedName>
</protein>
<feature type="region of interest" description="Disordered" evidence="1">
    <location>
        <begin position="240"/>
        <end position="275"/>
    </location>
</feature>